<keyword evidence="4" id="KW-1185">Reference proteome</keyword>
<dbReference type="Proteomes" id="UP000479692">
    <property type="component" value="Unassembled WGS sequence"/>
</dbReference>
<evidence type="ECO:0000313" key="3">
    <source>
        <dbReference type="EMBL" id="MUV12737.1"/>
    </source>
</evidence>
<evidence type="ECO:0000256" key="1">
    <source>
        <dbReference type="ARBA" id="ARBA00038308"/>
    </source>
</evidence>
<dbReference type="PANTHER" id="PTHR37528:SF1">
    <property type="entry name" value="UPF0149 PROTEIN YGFB"/>
    <property type="match status" value="1"/>
</dbReference>
<dbReference type="NCBIfam" id="NF003405">
    <property type="entry name" value="PRK04758.1"/>
    <property type="match status" value="1"/>
</dbReference>
<dbReference type="Gene3D" id="1.20.120.740">
    <property type="entry name" value="YgfB uncharacterised protein family UPF0149, PF03695"/>
    <property type="match status" value="1"/>
</dbReference>
<dbReference type="InterPro" id="IPR036255">
    <property type="entry name" value="YgfB-like_sf"/>
</dbReference>
<dbReference type="AlphaFoldDB" id="A0A7C9HKA1"/>
<feature type="region of interest" description="Disordered" evidence="2">
    <location>
        <begin position="1"/>
        <end position="34"/>
    </location>
</feature>
<reference evidence="3 4" key="1">
    <citation type="submission" date="2019-12" db="EMBL/GenBank/DDBJ databases">
        <authorList>
            <person name="Xu J."/>
        </authorList>
    </citation>
    <scope>NUCLEOTIDE SEQUENCE [LARGE SCALE GENOMIC DNA]</scope>
    <source>
        <strain evidence="3 4">HX-5-24</strain>
    </source>
</reference>
<evidence type="ECO:0000256" key="2">
    <source>
        <dbReference type="SAM" id="MobiDB-lite"/>
    </source>
</evidence>
<dbReference type="GO" id="GO:0005829">
    <property type="term" value="C:cytosol"/>
    <property type="evidence" value="ECO:0007669"/>
    <property type="project" value="TreeGrafter"/>
</dbReference>
<feature type="compositionally biased region" description="Basic and acidic residues" evidence="2">
    <location>
        <begin position="22"/>
        <end position="33"/>
    </location>
</feature>
<gene>
    <name evidence="3" type="ORF">GN331_00760</name>
</gene>
<evidence type="ECO:0000313" key="4">
    <source>
        <dbReference type="Proteomes" id="UP000479692"/>
    </source>
</evidence>
<name>A0A7C9HKA1_9GAMM</name>
<dbReference type="SUPFAM" id="SSF101327">
    <property type="entry name" value="YgfB-like"/>
    <property type="match status" value="1"/>
</dbReference>
<dbReference type="EMBL" id="WOXT01000001">
    <property type="protein sequence ID" value="MUV12737.1"/>
    <property type="molecule type" value="Genomic_DNA"/>
</dbReference>
<dbReference type="Pfam" id="PF03695">
    <property type="entry name" value="UPF0149"/>
    <property type="match status" value="1"/>
</dbReference>
<proteinExistence type="inferred from homology"/>
<comment type="caution">
    <text evidence="3">The sequence shown here is derived from an EMBL/GenBank/DDBJ whole genome shotgun (WGS) entry which is preliminary data.</text>
</comment>
<feature type="compositionally biased region" description="Low complexity" evidence="2">
    <location>
        <begin position="1"/>
        <end position="21"/>
    </location>
</feature>
<organism evidence="3 4">
    <name type="scientific">Noviluteimonas gilva</name>
    <dbReference type="NCBI Taxonomy" id="2682097"/>
    <lineage>
        <taxon>Bacteria</taxon>
        <taxon>Pseudomonadati</taxon>
        <taxon>Pseudomonadota</taxon>
        <taxon>Gammaproteobacteria</taxon>
        <taxon>Lysobacterales</taxon>
        <taxon>Lysobacteraceae</taxon>
        <taxon>Noviluteimonas</taxon>
    </lineage>
</organism>
<accession>A0A7C9HKA1</accession>
<comment type="similarity">
    <text evidence="1">Belongs to the UPF0149 family.</text>
</comment>
<dbReference type="InterPro" id="IPR011978">
    <property type="entry name" value="YgfB-like"/>
</dbReference>
<sequence>MLAGTTSASARANNATATRSPARADERRIDRRTGLRIPVASTQCAANGRRGANQALHWRPARRSPAVSDVALPSWSAVHDAIAAQRLGVTPAELHGSLIGWFAGGGEDTPDWLARVMADDALPQIPSGNALDALRAASAGQLEDRGFSFELLLPDADTTLGERSGALFDWCRGFLGGFGLAAGENPPLSEEGSEALADLARLAAATAQDDGDEDDEDALAEIEEFVRVASLLLHGDCVLAPRHRKQFN</sequence>
<protein>
    <submittedName>
        <fullName evidence="3">UPF0149 family protein</fullName>
    </submittedName>
</protein>
<dbReference type="PANTHER" id="PTHR37528">
    <property type="entry name" value="UPF0149 PROTEIN YGFB"/>
    <property type="match status" value="1"/>
</dbReference>